<comment type="caution">
    <text evidence="1">The sequence shown here is derived from an EMBL/GenBank/DDBJ whole genome shotgun (WGS) entry which is preliminary data.</text>
</comment>
<dbReference type="RefSeq" id="WP_349169805.1">
    <property type="nucleotide sequence ID" value="NZ_JBBMFO010000001.1"/>
</dbReference>
<sequence>MRLKCKKCGNEDDFYIREKFFGVTELCVDGDGELTDYNSDAYEGAEYKLKSIYYYCCQCKSKVAKIPEEKRY</sequence>
<dbReference type="EMBL" id="JBBMFO010000001">
    <property type="protein sequence ID" value="MEQ2400129.1"/>
    <property type="molecule type" value="Genomic_DNA"/>
</dbReference>
<accession>A0ABV1CBD6</accession>
<gene>
    <name evidence="1" type="ORF">WMO19_00765</name>
</gene>
<proteinExistence type="predicted"/>
<evidence type="ECO:0000313" key="2">
    <source>
        <dbReference type="Proteomes" id="UP001447979"/>
    </source>
</evidence>
<organism evidence="1 2">
    <name type="scientific">Peptoniphilus hominis</name>
    <name type="common">ex Hitch et al. 2025</name>
    <dbReference type="NCBI Taxonomy" id="3133174"/>
    <lineage>
        <taxon>Bacteria</taxon>
        <taxon>Bacillati</taxon>
        <taxon>Bacillota</taxon>
        <taxon>Tissierellia</taxon>
        <taxon>Tissierellales</taxon>
        <taxon>Peptoniphilaceae</taxon>
        <taxon>Peptoniphilus</taxon>
    </lineage>
</organism>
<evidence type="ECO:0000313" key="1">
    <source>
        <dbReference type="EMBL" id="MEQ2400129.1"/>
    </source>
</evidence>
<reference evidence="1 2" key="1">
    <citation type="submission" date="2024-03" db="EMBL/GenBank/DDBJ databases">
        <title>Human intestinal bacterial collection.</title>
        <authorList>
            <person name="Pauvert C."/>
            <person name="Hitch T.C.A."/>
            <person name="Clavel T."/>
        </authorList>
    </citation>
    <scope>NUCLEOTIDE SEQUENCE [LARGE SCALE GENOMIC DNA]</scope>
    <source>
        <strain evidence="1 2">CLA-SR-H025</strain>
    </source>
</reference>
<keyword evidence="2" id="KW-1185">Reference proteome</keyword>
<dbReference type="Proteomes" id="UP001447979">
    <property type="component" value="Unassembled WGS sequence"/>
</dbReference>
<protein>
    <submittedName>
        <fullName evidence="1">Uncharacterized protein</fullName>
    </submittedName>
</protein>
<name>A0ABV1CBD6_9FIRM</name>